<reference evidence="4 5" key="1">
    <citation type="journal article" date="2019" name="Emerg. Microbes Infect.">
        <title>Comprehensive subspecies identification of 175 nontuberculous mycobacteria species based on 7547 genomic profiles.</title>
        <authorList>
            <person name="Matsumoto Y."/>
            <person name="Kinjo T."/>
            <person name="Motooka D."/>
            <person name="Nabeya D."/>
            <person name="Jung N."/>
            <person name="Uechi K."/>
            <person name="Horii T."/>
            <person name="Iida T."/>
            <person name="Fujita J."/>
            <person name="Nakamura S."/>
        </authorList>
    </citation>
    <scope>NUCLEOTIDE SEQUENCE [LARGE SCALE GENOMIC DNA]</scope>
    <source>
        <strain evidence="4 5">JCM 30725</strain>
    </source>
</reference>
<proteinExistence type="predicted"/>
<dbReference type="Gene3D" id="3.30.300.130">
    <property type="entry name" value="Fe-S cluster assembly (FSCA)"/>
    <property type="match status" value="1"/>
</dbReference>
<evidence type="ECO:0000256" key="1">
    <source>
        <dbReference type="SAM" id="MobiDB-lite"/>
    </source>
</evidence>
<dbReference type="RefSeq" id="WP_163707659.1">
    <property type="nucleotide sequence ID" value="NZ_BLKZ01000001.1"/>
</dbReference>
<dbReference type="SUPFAM" id="SSF117916">
    <property type="entry name" value="Fe-S cluster assembly (FSCA) domain-like"/>
    <property type="match status" value="1"/>
</dbReference>
<dbReference type="Pfam" id="PF23451">
    <property type="entry name" value="Zn_ribbon_PaaD"/>
    <property type="match status" value="1"/>
</dbReference>
<name>A0A7I9YIQ8_MYCBU</name>
<dbReference type="Proteomes" id="UP000465360">
    <property type="component" value="Unassembled WGS sequence"/>
</dbReference>
<keyword evidence="5" id="KW-1185">Reference proteome</keyword>
<organism evidence="4 5">
    <name type="scientific">Mycobacterium bourgelatii</name>
    <dbReference type="NCBI Taxonomy" id="1273442"/>
    <lineage>
        <taxon>Bacteria</taxon>
        <taxon>Bacillati</taxon>
        <taxon>Actinomycetota</taxon>
        <taxon>Actinomycetes</taxon>
        <taxon>Mycobacteriales</taxon>
        <taxon>Mycobacteriaceae</taxon>
        <taxon>Mycobacterium</taxon>
    </lineage>
</organism>
<dbReference type="InterPro" id="IPR034904">
    <property type="entry name" value="FSCA_dom_sf"/>
</dbReference>
<evidence type="ECO:0000259" key="3">
    <source>
        <dbReference type="Pfam" id="PF23451"/>
    </source>
</evidence>
<protein>
    <submittedName>
        <fullName evidence="4">Phenylacetate-CoA oxygenase subunit PaaJ</fullName>
    </submittedName>
</protein>
<dbReference type="Pfam" id="PF01883">
    <property type="entry name" value="FeS_assembly_P"/>
    <property type="match status" value="1"/>
</dbReference>
<evidence type="ECO:0000313" key="5">
    <source>
        <dbReference type="Proteomes" id="UP000465360"/>
    </source>
</evidence>
<dbReference type="InterPro" id="IPR011883">
    <property type="entry name" value="PaaD-like"/>
</dbReference>
<accession>A0A7I9YIQ8</accession>
<dbReference type="InterPro" id="IPR052339">
    <property type="entry name" value="Fe-S_Maturation_MIP18"/>
</dbReference>
<evidence type="ECO:0000313" key="4">
    <source>
        <dbReference type="EMBL" id="GFG88565.1"/>
    </source>
</evidence>
<feature type="domain" description="PaaD zinc beta ribbon" evidence="3">
    <location>
        <begin position="120"/>
        <end position="166"/>
    </location>
</feature>
<evidence type="ECO:0000259" key="2">
    <source>
        <dbReference type="Pfam" id="PF01883"/>
    </source>
</evidence>
<dbReference type="PANTHER" id="PTHR42831">
    <property type="entry name" value="FE-S PROTEIN MATURATION AUXILIARY FACTOR YITW"/>
    <property type="match status" value="1"/>
</dbReference>
<comment type="caution">
    <text evidence="4">The sequence shown here is derived from an EMBL/GenBank/DDBJ whole genome shotgun (WGS) entry which is preliminary data.</text>
</comment>
<dbReference type="InterPro" id="IPR056572">
    <property type="entry name" value="Zn_ribbon_PaaD"/>
</dbReference>
<dbReference type="InterPro" id="IPR002744">
    <property type="entry name" value="MIP18-like"/>
</dbReference>
<gene>
    <name evidence="4" type="primary">paaD</name>
    <name evidence="4" type="ORF">MBOU_06070</name>
</gene>
<feature type="domain" description="MIP18 family-like" evidence="2">
    <location>
        <begin position="10"/>
        <end position="69"/>
    </location>
</feature>
<sequence>MNNHTLELARRAVAEVRDPEMPMLTLADLGVLREVSLHEGRIVVTITPTYSGCPAMSAIRADVAKTLSAAGFPDIEIRTALSPAWSSDWITATGRRKLARHGIAPPGRAPARSKGPIPLTLKTRPPAVPCPRCTSADTKQVSEFGATPCKSLHRCRSCLEPFERVKEI</sequence>
<dbReference type="AlphaFoldDB" id="A0A7I9YIQ8"/>
<dbReference type="EMBL" id="BLKZ01000001">
    <property type="protein sequence ID" value="GFG88565.1"/>
    <property type="molecule type" value="Genomic_DNA"/>
</dbReference>
<dbReference type="PANTHER" id="PTHR42831:SF3">
    <property type="entry name" value="1,2-PHENYLACETYL-COA EPOXIDASE, SUBUNIT D-RELATED"/>
    <property type="match status" value="1"/>
</dbReference>
<dbReference type="NCBIfam" id="TIGR02159">
    <property type="entry name" value="PA_CoA_Oxy4"/>
    <property type="match status" value="1"/>
</dbReference>
<feature type="region of interest" description="Disordered" evidence="1">
    <location>
        <begin position="101"/>
        <end position="120"/>
    </location>
</feature>